<comment type="similarity">
    <text evidence="4">Belongs to the BamD family.</text>
</comment>
<name>A0A1T1HCE5_OCELI</name>
<dbReference type="Pfam" id="PF13525">
    <property type="entry name" value="YfiO"/>
    <property type="match status" value="1"/>
</dbReference>
<dbReference type="CDD" id="cd15830">
    <property type="entry name" value="BamD"/>
    <property type="match status" value="1"/>
</dbReference>
<organism evidence="7 8">
    <name type="scientific">Oceanospirillum linum</name>
    <dbReference type="NCBI Taxonomy" id="966"/>
    <lineage>
        <taxon>Bacteria</taxon>
        <taxon>Pseudomonadati</taxon>
        <taxon>Pseudomonadota</taxon>
        <taxon>Gammaproteobacteria</taxon>
        <taxon>Oceanospirillales</taxon>
        <taxon>Oceanospirillaceae</taxon>
        <taxon>Oceanospirillum</taxon>
    </lineage>
</organism>
<dbReference type="STRING" id="966.BTA35_0209030"/>
<dbReference type="Gene3D" id="1.25.40.10">
    <property type="entry name" value="Tetratricopeptide repeat domain"/>
    <property type="match status" value="1"/>
</dbReference>
<dbReference type="AlphaFoldDB" id="A0A1T1HCE5"/>
<evidence type="ECO:0000256" key="2">
    <source>
        <dbReference type="ARBA" id="ARBA00023136"/>
    </source>
</evidence>
<dbReference type="InterPro" id="IPR017689">
    <property type="entry name" value="BamD"/>
</dbReference>
<evidence type="ECO:0000256" key="3">
    <source>
        <dbReference type="ARBA" id="ARBA00023237"/>
    </source>
</evidence>
<proteinExistence type="inferred from homology"/>
<feature type="chain" id="PRO_5013416875" description="Outer membrane protein assembly factor BamD" evidence="5">
    <location>
        <begin position="36"/>
        <end position="287"/>
    </location>
</feature>
<dbReference type="InterPro" id="IPR011990">
    <property type="entry name" value="TPR-like_helical_dom_sf"/>
</dbReference>
<comment type="caution">
    <text evidence="7">The sequence shown here is derived from an EMBL/GenBank/DDBJ whole genome shotgun (WGS) entry which is preliminary data.</text>
</comment>
<evidence type="ECO:0000256" key="4">
    <source>
        <dbReference type="HAMAP-Rule" id="MF_00922"/>
    </source>
</evidence>
<dbReference type="SUPFAM" id="SSF48452">
    <property type="entry name" value="TPR-like"/>
    <property type="match status" value="1"/>
</dbReference>
<reference evidence="7" key="1">
    <citation type="submission" date="2017-02" db="EMBL/GenBank/DDBJ databases">
        <title>Draft Genome Sequence of the Salt Water Bacterium Oceanospirillum linum ATCC 11336.</title>
        <authorList>
            <person name="Trachtenberg A.M."/>
            <person name="Carney J.G."/>
            <person name="Linnane J.D."/>
            <person name="Rheaume B.A."/>
            <person name="Pitts N.L."/>
            <person name="Mykles D.L."/>
            <person name="Maclea K.S."/>
        </authorList>
    </citation>
    <scope>NUCLEOTIDE SEQUENCE [LARGE SCALE GENOMIC DNA]</scope>
    <source>
        <strain evidence="7">ATCC 11336</strain>
    </source>
</reference>
<evidence type="ECO:0000256" key="1">
    <source>
        <dbReference type="ARBA" id="ARBA00022729"/>
    </source>
</evidence>
<sequence>MGKSVCSRLLSRQSLLAAFAGLALMLAGCASDQSAADLAKAERTLYLEARNALEGNNFIRSLELLEALETKYPLGRFSEQALLEQVYAQFRNQDYETARATADRFIRLHPRHAQVDYAYYMKGMSSYMAGRYMLEGLELIDISERDLGATRDAFSDFDNFLRRFPDSRYAFDARQRMLYIRNVLARREIFIAQFYIRKSGYVAAIKRSQFALENYPTAGISGDALATLSEAYLHLGMEEEAREALDLLKSQYPEHKQLTSNGQLKLLKPLGEGSKAPWEALIPDVFS</sequence>
<keyword evidence="8" id="KW-1185">Reference proteome</keyword>
<accession>A0A1T1HCE5</accession>
<comment type="subcellular location">
    <subcellularLocation>
        <location evidence="4">Cell outer membrane</location>
        <topology evidence="4">Lipid-anchor</topology>
    </subcellularLocation>
</comment>
<feature type="domain" description="Outer membrane lipoprotein BamD-like" evidence="6">
    <location>
        <begin position="40"/>
        <end position="244"/>
    </location>
</feature>
<dbReference type="InterPro" id="IPR039565">
    <property type="entry name" value="BamD-like"/>
</dbReference>
<protein>
    <recommendedName>
        <fullName evidence="4">Outer membrane protein assembly factor BamD</fullName>
    </recommendedName>
</protein>
<keyword evidence="2 4" id="KW-0472">Membrane</keyword>
<dbReference type="GO" id="GO:0009279">
    <property type="term" value="C:cell outer membrane"/>
    <property type="evidence" value="ECO:0007669"/>
    <property type="project" value="UniProtKB-SubCell"/>
</dbReference>
<feature type="signal peptide" evidence="5">
    <location>
        <begin position="1"/>
        <end position="35"/>
    </location>
</feature>
<keyword evidence="3 4" id="KW-0998">Cell outer membrane</keyword>
<evidence type="ECO:0000259" key="6">
    <source>
        <dbReference type="Pfam" id="PF13525"/>
    </source>
</evidence>
<dbReference type="GO" id="GO:0043165">
    <property type="term" value="P:Gram-negative-bacterium-type cell outer membrane assembly"/>
    <property type="evidence" value="ECO:0007669"/>
    <property type="project" value="UniProtKB-UniRule"/>
</dbReference>
<evidence type="ECO:0000313" key="8">
    <source>
        <dbReference type="Proteomes" id="UP000190064"/>
    </source>
</evidence>
<dbReference type="NCBIfam" id="TIGR03302">
    <property type="entry name" value="OM_YfiO"/>
    <property type="match status" value="1"/>
</dbReference>
<dbReference type="GO" id="GO:0051205">
    <property type="term" value="P:protein insertion into membrane"/>
    <property type="evidence" value="ECO:0007669"/>
    <property type="project" value="UniProtKB-UniRule"/>
</dbReference>
<comment type="subunit">
    <text evidence="4">Part of the Bam complex.</text>
</comment>
<evidence type="ECO:0000256" key="5">
    <source>
        <dbReference type="SAM" id="SignalP"/>
    </source>
</evidence>
<dbReference type="PROSITE" id="PS51257">
    <property type="entry name" value="PROKAR_LIPOPROTEIN"/>
    <property type="match status" value="1"/>
</dbReference>
<keyword evidence="1 4" id="KW-0732">Signal</keyword>
<dbReference type="HAMAP" id="MF_00922">
    <property type="entry name" value="OM_assembly_BamD"/>
    <property type="match status" value="1"/>
</dbReference>
<dbReference type="EMBL" id="MTSD02000003">
    <property type="protein sequence ID" value="OOV87410.1"/>
    <property type="molecule type" value="Genomic_DNA"/>
</dbReference>
<gene>
    <name evidence="4" type="primary">bamD</name>
    <name evidence="7" type="ORF">BTA35_0209030</name>
</gene>
<keyword evidence="4" id="KW-0449">Lipoprotein</keyword>
<comment type="function">
    <text evidence="4">Part of the outer membrane protein assembly complex, which is involved in assembly and insertion of beta-barrel proteins into the outer membrane.</text>
</comment>
<dbReference type="Proteomes" id="UP000190064">
    <property type="component" value="Unassembled WGS sequence"/>
</dbReference>
<keyword evidence="4" id="KW-0564">Palmitate</keyword>
<evidence type="ECO:0000313" key="7">
    <source>
        <dbReference type="EMBL" id="OOV87410.1"/>
    </source>
</evidence>